<feature type="transmembrane region" description="Helical" evidence="7">
    <location>
        <begin position="129"/>
        <end position="146"/>
    </location>
</feature>
<dbReference type="EMBL" id="CP158299">
    <property type="protein sequence ID" value="XBV85920.1"/>
    <property type="molecule type" value="Genomic_DNA"/>
</dbReference>
<evidence type="ECO:0000256" key="4">
    <source>
        <dbReference type="ARBA" id="ARBA00022692"/>
    </source>
</evidence>
<feature type="transmembrane region" description="Helical" evidence="7">
    <location>
        <begin position="104"/>
        <end position="123"/>
    </location>
</feature>
<evidence type="ECO:0000256" key="2">
    <source>
        <dbReference type="ARBA" id="ARBA00005262"/>
    </source>
</evidence>
<keyword evidence="3" id="KW-1003">Cell membrane</keyword>
<protein>
    <submittedName>
        <fullName evidence="8">Chromate transporter</fullName>
    </submittedName>
</protein>
<feature type="transmembrane region" description="Helical" evidence="7">
    <location>
        <begin position="45"/>
        <end position="66"/>
    </location>
</feature>
<evidence type="ECO:0000256" key="6">
    <source>
        <dbReference type="ARBA" id="ARBA00023136"/>
    </source>
</evidence>
<keyword evidence="4 7" id="KW-0812">Transmembrane</keyword>
<comment type="subcellular location">
    <subcellularLocation>
        <location evidence="1">Cell membrane</location>
        <topology evidence="1">Multi-pass membrane protein</topology>
    </subcellularLocation>
</comment>
<evidence type="ECO:0000256" key="7">
    <source>
        <dbReference type="SAM" id="Phobius"/>
    </source>
</evidence>
<organism evidence="8">
    <name type="scientific">Deinococcus sonorensis KR-87</name>
    <dbReference type="NCBI Taxonomy" id="694439"/>
    <lineage>
        <taxon>Bacteria</taxon>
        <taxon>Thermotogati</taxon>
        <taxon>Deinococcota</taxon>
        <taxon>Deinococci</taxon>
        <taxon>Deinococcales</taxon>
        <taxon>Deinococcaceae</taxon>
        <taxon>Deinococcus</taxon>
    </lineage>
</organism>
<comment type="similarity">
    <text evidence="2">Belongs to the chromate ion transporter (CHR) (TC 2.A.51) family.</text>
</comment>
<feature type="transmembrane region" description="Helical" evidence="7">
    <location>
        <begin position="72"/>
        <end position="92"/>
    </location>
</feature>
<proteinExistence type="inferred from homology"/>
<dbReference type="GO" id="GO:0015109">
    <property type="term" value="F:chromate transmembrane transporter activity"/>
    <property type="evidence" value="ECO:0007669"/>
    <property type="project" value="InterPro"/>
</dbReference>
<name>A0AAU7UBJ7_9DEIO</name>
<evidence type="ECO:0000256" key="1">
    <source>
        <dbReference type="ARBA" id="ARBA00004651"/>
    </source>
</evidence>
<evidence type="ECO:0000313" key="8">
    <source>
        <dbReference type="EMBL" id="XBV85920.1"/>
    </source>
</evidence>
<dbReference type="InterPro" id="IPR003370">
    <property type="entry name" value="Chromate_transpt"/>
</dbReference>
<keyword evidence="5 7" id="KW-1133">Transmembrane helix</keyword>
<accession>A0AAU7UBJ7</accession>
<dbReference type="Pfam" id="PF02417">
    <property type="entry name" value="Chromate_transp"/>
    <property type="match status" value="1"/>
</dbReference>
<sequence>MTTLQVLVAFLQLGLLSFGSVNLASMERLVVQQHHWISQAQFVQGYALGQLLPGPNVLAILLYGYGADGFPGALAALVGFFVPPAAVVLAVYRLTQRGTGWLQRAYRALLPVGAGLLLAGLLTLARGSVTTWGTAGIAVVAFGLVMTRRVPPVWVVVGGVAAGLLLARPPA</sequence>
<dbReference type="InterPro" id="IPR052518">
    <property type="entry name" value="CHR_Transporter"/>
</dbReference>
<feature type="transmembrane region" description="Helical" evidence="7">
    <location>
        <begin position="6"/>
        <end position="24"/>
    </location>
</feature>
<evidence type="ECO:0000256" key="3">
    <source>
        <dbReference type="ARBA" id="ARBA00022475"/>
    </source>
</evidence>
<keyword evidence="6 7" id="KW-0472">Membrane</keyword>
<evidence type="ECO:0000256" key="5">
    <source>
        <dbReference type="ARBA" id="ARBA00022989"/>
    </source>
</evidence>
<dbReference type="GO" id="GO:0005886">
    <property type="term" value="C:plasma membrane"/>
    <property type="evidence" value="ECO:0007669"/>
    <property type="project" value="UniProtKB-SubCell"/>
</dbReference>
<dbReference type="AlphaFoldDB" id="A0AAU7UBJ7"/>
<dbReference type="PANTHER" id="PTHR43663">
    <property type="entry name" value="CHROMATE TRANSPORT PROTEIN-RELATED"/>
    <property type="match status" value="1"/>
</dbReference>
<dbReference type="PANTHER" id="PTHR43663:SF1">
    <property type="entry name" value="CHROMATE TRANSPORTER"/>
    <property type="match status" value="1"/>
</dbReference>
<dbReference type="KEGG" id="dsc:ABOD76_06325"/>
<reference evidence="8" key="1">
    <citation type="submission" date="2024-06" db="EMBL/GenBank/DDBJ databases">
        <title>Draft Genome Sequence of Deinococcus sonorensis Type Strain KR-87, a Biofilm Producing Representative of the Genus Deinococcus.</title>
        <authorList>
            <person name="Boren L.S."/>
            <person name="Grosso R.A."/>
            <person name="Hugenberg-Cox A.N."/>
            <person name="Hill J.T.E."/>
            <person name="Albert C.M."/>
            <person name="Tuohy J.M."/>
        </authorList>
    </citation>
    <scope>NUCLEOTIDE SEQUENCE</scope>
    <source>
        <strain evidence="8">KR-87</strain>
    </source>
</reference>
<gene>
    <name evidence="8" type="ORF">ABOD76_06325</name>
</gene>
<feature type="transmembrane region" description="Helical" evidence="7">
    <location>
        <begin position="153"/>
        <end position="170"/>
    </location>
</feature>
<dbReference type="RefSeq" id="WP_350243965.1">
    <property type="nucleotide sequence ID" value="NZ_CP158299.1"/>
</dbReference>